<feature type="coiled-coil region" evidence="23">
    <location>
        <begin position="1046"/>
        <end position="1083"/>
    </location>
</feature>
<dbReference type="Pfam" id="PF00069">
    <property type="entry name" value="Pkinase"/>
    <property type="match status" value="1"/>
</dbReference>
<dbReference type="PROSITE" id="PS51285">
    <property type="entry name" value="AGC_KINASE_CTER"/>
    <property type="match status" value="1"/>
</dbReference>
<evidence type="ECO:0000259" key="25">
    <source>
        <dbReference type="PROSITE" id="PS50003"/>
    </source>
</evidence>
<dbReference type="PROSITE" id="PS00108">
    <property type="entry name" value="PROTEIN_KINASE_ST"/>
    <property type="match status" value="1"/>
</dbReference>
<keyword evidence="8" id="KW-0723">Serine/threonine-protein kinase</keyword>
<evidence type="ECO:0000256" key="24">
    <source>
        <dbReference type="SAM" id="MobiDB-lite"/>
    </source>
</evidence>
<dbReference type="Pfam" id="PF25346">
    <property type="entry name" value="PH_MRCK"/>
    <property type="match status" value="1"/>
</dbReference>
<feature type="compositionally biased region" description="Low complexity" evidence="24">
    <location>
        <begin position="1427"/>
        <end position="1451"/>
    </location>
</feature>
<dbReference type="InterPro" id="IPR050839">
    <property type="entry name" value="Rho-assoc_Ser/Thr_Kinase"/>
</dbReference>
<evidence type="ECO:0000256" key="23">
    <source>
        <dbReference type="SAM" id="Coils"/>
    </source>
</evidence>
<dbReference type="InterPro" id="IPR046349">
    <property type="entry name" value="C1-like_sf"/>
</dbReference>
<dbReference type="PROSITE" id="PS51859">
    <property type="entry name" value="RHO_BD"/>
    <property type="match status" value="1"/>
</dbReference>
<keyword evidence="11" id="KW-0479">Metal-binding</keyword>
<dbReference type="VEuPathDB" id="VectorBase:CSON009045"/>
<dbReference type="GO" id="GO:0005886">
    <property type="term" value="C:plasma membrane"/>
    <property type="evidence" value="ECO:0007669"/>
    <property type="project" value="UniProtKB-SubCell"/>
</dbReference>
<feature type="region of interest" description="Disordered" evidence="24">
    <location>
        <begin position="1426"/>
        <end position="1451"/>
    </location>
</feature>
<evidence type="ECO:0000256" key="10">
    <source>
        <dbReference type="ARBA" id="ARBA00022679"/>
    </source>
</evidence>
<dbReference type="SUPFAM" id="SSF50729">
    <property type="entry name" value="PH domain-like"/>
    <property type="match status" value="1"/>
</dbReference>
<evidence type="ECO:0000256" key="16">
    <source>
        <dbReference type="ARBA" id="ARBA00022840"/>
    </source>
</evidence>
<dbReference type="InterPro" id="IPR017441">
    <property type="entry name" value="Protein_kinase_ATP_BS"/>
</dbReference>
<evidence type="ECO:0000256" key="2">
    <source>
        <dbReference type="ARBA" id="ARBA00004236"/>
    </source>
</evidence>
<dbReference type="EC" id="2.7.11.1" evidence="5"/>
<comment type="subcellular location">
    <subcellularLocation>
        <location evidence="2">Cell membrane</location>
    </subcellularLocation>
    <subcellularLocation>
        <location evidence="3">Cytoplasm</location>
        <location evidence="3">Cytoskeleton</location>
    </subcellularLocation>
</comment>
<evidence type="ECO:0000259" key="27">
    <source>
        <dbReference type="PROSITE" id="PS50081"/>
    </source>
</evidence>
<feature type="region of interest" description="Disordered" evidence="24">
    <location>
        <begin position="1305"/>
        <end position="1324"/>
    </location>
</feature>
<dbReference type="Gene3D" id="1.20.5.730">
    <property type="entry name" value="Single helix bin"/>
    <property type="match status" value="1"/>
</dbReference>
<comment type="similarity">
    <text evidence="4">Belongs to the protein kinase superfamily. AGC Ser/Thr protein kinase family.</text>
</comment>
<evidence type="ECO:0000256" key="15">
    <source>
        <dbReference type="ARBA" id="ARBA00022833"/>
    </source>
</evidence>
<dbReference type="SUPFAM" id="SSF57889">
    <property type="entry name" value="Cysteine-rich domain"/>
    <property type="match status" value="1"/>
</dbReference>
<keyword evidence="6" id="KW-1003">Cell membrane</keyword>
<evidence type="ECO:0000256" key="9">
    <source>
        <dbReference type="ARBA" id="ARBA00022553"/>
    </source>
</evidence>
<keyword evidence="19" id="KW-0472">Membrane</keyword>
<dbReference type="SMART" id="SM00220">
    <property type="entry name" value="S_TKc"/>
    <property type="match status" value="1"/>
</dbReference>
<dbReference type="EMBL" id="UFQS01000350">
    <property type="protein sequence ID" value="SSX03102.1"/>
    <property type="molecule type" value="Genomic_DNA"/>
</dbReference>
<evidence type="ECO:0000256" key="6">
    <source>
        <dbReference type="ARBA" id="ARBA00022475"/>
    </source>
</evidence>
<feature type="domain" description="Protein kinase" evidence="26">
    <location>
        <begin position="181"/>
        <end position="443"/>
    </location>
</feature>
<evidence type="ECO:0000256" key="14">
    <source>
        <dbReference type="ARBA" id="ARBA00022777"/>
    </source>
</evidence>
<evidence type="ECO:0000256" key="22">
    <source>
        <dbReference type="PROSITE-ProRule" id="PRU10141"/>
    </source>
</evidence>
<dbReference type="GO" id="GO:0048598">
    <property type="term" value="P:embryonic morphogenesis"/>
    <property type="evidence" value="ECO:0007669"/>
    <property type="project" value="TreeGrafter"/>
</dbReference>
<feature type="domain" description="Phorbol-ester/DAG-type" evidence="27">
    <location>
        <begin position="1329"/>
        <end position="1386"/>
    </location>
</feature>
<dbReference type="Gene3D" id="2.30.29.30">
    <property type="entry name" value="Pleckstrin-homology domain (PH domain)/Phosphotyrosine-binding domain (PTB)"/>
    <property type="match status" value="1"/>
</dbReference>
<accession>A0A336KGP0</accession>
<dbReference type="InterPro" id="IPR011009">
    <property type="entry name" value="Kinase-like_dom_sf"/>
</dbReference>
<keyword evidence="20" id="KW-0206">Cytoskeleton</keyword>
<dbReference type="GO" id="GO:0008270">
    <property type="term" value="F:zinc ion binding"/>
    <property type="evidence" value="ECO:0007669"/>
    <property type="project" value="UniProtKB-KW"/>
</dbReference>
<dbReference type="GO" id="GO:1901888">
    <property type="term" value="P:regulation of cell junction assembly"/>
    <property type="evidence" value="ECO:0007669"/>
    <property type="project" value="TreeGrafter"/>
</dbReference>
<evidence type="ECO:0000256" key="1">
    <source>
        <dbReference type="ARBA" id="ARBA00001946"/>
    </source>
</evidence>
<feature type="domain" description="AGC-kinase C-terminal" evidence="28">
    <location>
        <begin position="446"/>
        <end position="514"/>
    </location>
</feature>
<dbReference type="SMART" id="SM00133">
    <property type="entry name" value="S_TK_X"/>
    <property type="match status" value="1"/>
</dbReference>
<sequence>MQDIFLELESTGLLNEVLNITIDQLLNPLFDGKSGNKELKLNKSSKLNKIFEPSTIETVVKKLTSIYKNFCLNYINEEQLMNEFSQLSIESQKTICSAIKSNRSKILEAQVAAVADPNEKTMRSFDWDVSMVMSSSSLEGKKKLLMNLAITDQNNETSHYELSNQPIAREIDELRMKPDDFDLIKVIGRGAFGEVQLVRHKSSRQVFAMKKLSKFEMIKRPDSAFFWEERYIMAHANSEWIVKLHFAFQDSKYLYMVMDYMPGGDIVSLISMYEIPEKWAVFYTMEVVLALDTIHNMGFVHRDVKPDNMLLDKYGHLKLADFGTCIRMNEDGLVRSNNAVGTPDYISPEVLQSQSGEGEYGRECDWWSVGIFLYEILVGDTPFYADSLVGTYGKIMDHKNNLRFPPEVDISQNAKSLIKGFLTDRDHRLGKNNVDEIRAHPFFINDQWTFDNLRESVPPVVPELSGDDDTRNFEDIENTQVAEENFPVPKAFAGNHLPFVGFTYMGEYSVLGNNSILSDNEIDNTDGKKVPKHPHRISNSADISRLEKMLQRERANVEMLEKHELQLKQQIEIISLRESEVQNRVNDYEKEIAVLKHQCREAQRKADIELDIRRKTENMLSETKKRLDDEQNKRTREMNNNQQHNDKINVLERQLSDIQEKYKVETQNGQKYKKQIVELKLTTTSLEQKSNELQAILTGLQTQRDMLQQEVTELQTRLAQEKNLRAQAQEMQSELENKVHALSNDLDRNLNREKVTVEENRNLNEKISYLEKENATIQLELKAVQNRYHQEVKSHQENDKSRNVNKDDVDIMELKELQNKLSEEKLARQKSDQNFQEKERQISMLSVDYRQIQQRLQKLEGEYRQETEKVLALYSQLEGEQTKKSTLLSELSLQSSEVAHLKSREVQLVKEVTQLREIKRKYEEETTKLKNAHNADIIQLKELQDQLEAEQYFSRLYKTQSGELREDMEEKQRTIQELEEERSSLLHQLQLAIARADSEALARSIAEETVTDLEKEKTMKELEMKDLVTAHRNEITSKEQSISLAKDAEAELNKKLNSRIAELEDALTQNKKLQEEVKKHKFDQEEHDKLKAKLKTEVLLKQTAVNKLAEIMNRKENFASNNKKQKGSTSADLRKKEKESRRLQLELTQEREKYNQLLLKYQDAQNMLQEEAQSKMKLQMEIDCKATEIEHLQLKLNEAAIFSSKETDIIEDNVDFVFEGWLSIPNKQNIRRHGWKKQFVVVSSKRIIFYNNEADKQNTSDPALIIDLSKVFHVRSVTQGDVIRADAKEIPRIFQLLYAGEGEARRPDEQINESNSHKDDRPGTLHFKGHELLQISYHMPTNCEICSKPLWHMLRPPPAYECKSCRIKIHKEHIESNEANSSMAPCKLHHDPNSAREMLLLAQSNEDQQRWVTRLSKRIQKCGYKANSMNSSNSTGSGDSSSNNSTKISPR</sequence>
<dbReference type="GO" id="GO:0072518">
    <property type="term" value="F:Rho-dependent protein serine/threonine kinase activity"/>
    <property type="evidence" value="ECO:0007669"/>
    <property type="project" value="TreeGrafter"/>
</dbReference>
<dbReference type="GO" id="GO:0005737">
    <property type="term" value="C:cytoplasm"/>
    <property type="evidence" value="ECO:0007669"/>
    <property type="project" value="TreeGrafter"/>
</dbReference>
<feature type="compositionally biased region" description="Basic and acidic residues" evidence="24">
    <location>
        <begin position="1132"/>
        <end position="1141"/>
    </location>
</feature>
<keyword evidence="14" id="KW-0418">Kinase</keyword>
<dbReference type="CDD" id="cd01242">
    <property type="entry name" value="PH_ROCK"/>
    <property type="match status" value="1"/>
</dbReference>
<dbReference type="GO" id="GO:0030866">
    <property type="term" value="P:cortical actin cytoskeleton organization"/>
    <property type="evidence" value="ECO:0007669"/>
    <property type="project" value="TreeGrafter"/>
</dbReference>
<keyword evidence="18 21" id="KW-0175">Coiled coil</keyword>
<dbReference type="PROSITE" id="PS00107">
    <property type="entry name" value="PROTEIN_KINASE_ATP"/>
    <property type="match status" value="1"/>
</dbReference>
<evidence type="ECO:0000256" key="13">
    <source>
        <dbReference type="ARBA" id="ARBA00022771"/>
    </source>
</evidence>
<dbReference type="Gene3D" id="3.30.60.20">
    <property type="match status" value="1"/>
</dbReference>
<keyword evidence="9" id="KW-0597">Phosphoprotein</keyword>
<dbReference type="CDD" id="cd20813">
    <property type="entry name" value="C1_ROCK"/>
    <property type="match status" value="1"/>
</dbReference>
<evidence type="ECO:0000259" key="29">
    <source>
        <dbReference type="PROSITE" id="PS51859"/>
    </source>
</evidence>
<evidence type="ECO:0000259" key="28">
    <source>
        <dbReference type="PROSITE" id="PS51285"/>
    </source>
</evidence>
<dbReference type="GO" id="GO:0005524">
    <property type="term" value="F:ATP binding"/>
    <property type="evidence" value="ECO:0007669"/>
    <property type="project" value="UniProtKB-UniRule"/>
</dbReference>
<dbReference type="InterPro" id="IPR008271">
    <property type="entry name" value="Ser/Thr_kinase_AS"/>
</dbReference>
<evidence type="ECO:0000313" key="31">
    <source>
        <dbReference type="EMBL" id="SSX23468.1"/>
    </source>
</evidence>
<keyword evidence="16 22" id="KW-0067">ATP-binding</keyword>
<dbReference type="PROSITE" id="PS50003">
    <property type="entry name" value="PH_DOMAIN"/>
    <property type="match status" value="1"/>
</dbReference>
<dbReference type="CDD" id="cd05596">
    <property type="entry name" value="STKc_ROCK"/>
    <property type="match status" value="1"/>
</dbReference>
<dbReference type="InterPro" id="IPR011993">
    <property type="entry name" value="PH-like_dom_sf"/>
</dbReference>
<proteinExistence type="inferred from homology"/>
<dbReference type="FunFam" id="2.30.29.30:FF:000308">
    <property type="entry name" value="Rho-associated protein kinase 1"/>
    <property type="match status" value="1"/>
</dbReference>
<gene>
    <name evidence="30" type="primary">CSON009045</name>
</gene>
<evidence type="ECO:0000256" key="20">
    <source>
        <dbReference type="ARBA" id="ARBA00023212"/>
    </source>
</evidence>
<dbReference type="PANTHER" id="PTHR22988">
    <property type="entry name" value="MYOTONIC DYSTROPHY S/T KINASE-RELATED"/>
    <property type="match status" value="1"/>
</dbReference>
<comment type="cofactor">
    <cofactor evidence="1">
        <name>Mg(2+)</name>
        <dbReference type="ChEBI" id="CHEBI:18420"/>
    </cofactor>
</comment>
<dbReference type="CDD" id="cd22250">
    <property type="entry name" value="ROCK_SBD"/>
    <property type="match status" value="1"/>
</dbReference>
<dbReference type="EMBL" id="UFQT01000350">
    <property type="protein sequence ID" value="SSX23468.1"/>
    <property type="molecule type" value="Genomic_DNA"/>
</dbReference>
<organism evidence="30">
    <name type="scientific">Culicoides sonorensis</name>
    <name type="common">Biting midge</name>
    <dbReference type="NCBI Taxonomy" id="179676"/>
    <lineage>
        <taxon>Eukaryota</taxon>
        <taxon>Metazoa</taxon>
        <taxon>Ecdysozoa</taxon>
        <taxon>Arthropoda</taxon>
        <taxon>Hexapoda</taxon>
        <taxon>Insecta</taxon>
        <taxon>Pterygota</taxon>
        <taxon>Neoptera</taxon>
        <taxon>Endopterygota</taxon>
        <taxon>Diptera</taxon>
        <taxon>Nematocera</taxon>
        <taxon>Chironomoidea</taxon>
        <taxon>Ceratopogonidae</taxon>
        <taxon>Ceratopogoninae</taxon>
        <taxon>Culicoides</taxon>
        <taxon>Monoculicoides</taxon>
    </lineage>
</organism>
<dbReference type="InterPro" id="IPR002219">
    <property type="entry name" value="PKC_DAG/PE"/>
</dbReference>
<feature type="coiled-coil region" evidence="23">
    <location>
        <begin position="814"/>
        <end position="876"/>
    </location>
</feature>
<dbReference type="PROSITE" id="PS50011">
    <property type="entry name" value="PROTEIN_KINASE_DOM"/>
    <property type="match status" value="1"/>
</dbReference>
<dbReference type="OMA" id="IFEGWLS"/>
<keyword evidence="17" id="KW-0460">Magnesium</keyword>
<feature type="domain" description="RhoBD" evidence="29">
    <location>
        <begin position="1053"/>
        <end position="1117"/>
    </location>
</feature>
<dbReference type="InterPro" id="IPR000961">
    <property type="entry name" value="AGC-kinase_C"/>
</dbReference>
<evidence type="ECO:0000256" key="5">
    <source>
        <dbReference type="ARBA" id="ARBA00012513"/>
    </source>
</evidence>
<dbReference type="InterPro" id="IPR000719">
    <property type="entry name" value="Prot_kinase_dom"/>
</dbReference>
<keyword evidence="12 22" id="KW-0547">Nucleotide-binding</keyword>
<dbReference type="PROSITE" id="PS50081">
    <property type="entry name" value="ZF_DAG_PE_2"/>
    <property type="match status" value="1"/>
</dbReference>
<dbReference type="GO" id="GO:0005856">
    <property type="term" value="C:cytoskeleton"/>
    <property type="evidence" value="ECO:0007669"/>
    <property type="project" value="UniProtKB-SubCell"/>
</dbReference>
<dbReference type="InterPro" id="IPR001849">
    <property type="entry name" value="PH_domain"/>
</dbReference>
<evidence type="ECO:0000256" key="7">
    <source>
        <dbReference type="ARBA" id="ARBA00022490"/>
    </source>
</evidence>
<feature type="region of interest" description="Disordered" evidence="24">
    <location>
        <begin position="1116"/>
        <end position="1141"/>
    </location>
</feature>
<dbReference type="SUPFAM" id="SSF103652">
    <property type="entry name" value="G protein-binding domain"/>
    <property type="match status" value="1"/>
</dbReference>
<keyword evidence="7" id="KW-0963">Cytoplasm</keyword>
<feature type="coiled-coil region" evidence="23">
    <location>
        <begin position="905"/>
        <end position="995"/>
    </location>
</feature>
<evidence type="ECO:0000256" key="17">
    <source>
        <dbReference type="ARBA" id="ARBA00022842"/>
    </source>
</evidence>
<dbReference type="Gene3D" id="3.30.200.20">
    <property type="entry name" value="Phosphorylase Kinase, domain 1"/>
    <property type="match status" value="1"/>
</dbReference>
<dbReference type="FunFam" id="3.30.200.20:FF:000017">
    <property type="entry name" value="Non-specific serine/threonine protein kinase"/>
    <property type="match status" value="1"/>
</dbReference>
<dbReference type="InterPro" id="IPR057529">
    <property type="entry name" value="MRCK/ROCK_PH"/>
</dbReference>
<dbReference type="Gene3D" id="1.10.510.10">
    <property type="entry name" value="Transferase(Phosphotransferase) domain 1"/>
    <property type="match status" value="1"/>
</dbReference>
<dbReference type="GO" id="GO:0031032">
    <property type="term" value="P:actomyosin structure organization"/>
    <property type="evidence" value="ECO:0007669"/>
    <property type="project" value="TreeGrafter"/>
</dbReference>
<keyword evidence="10" id="KW-0808">Transferase</keyword>
<reference evidence="30" key="1">
    <citation type="submission" date="2018-04" db="EMBL/GenBank/DDBJ databases">
        <authorList>
            <person name="Go L.Y."/>
            <person name="Mitchell J.A."/>
        </authorList>
    </citation>
    <scope>NUCLEOTIDE SEQUENCE</scope>
    <source>
        <tissue evidence="30">Whole organism</tissue>
    </source>
</reference>
<feature type="binding site" evidence="22">
    <location>
        <position position="210"/>
    </location>
    <ligand>
        <name>ATP</name>
        <dbReference type="ChEBI" id="CHEBI:30616"/>
    </ligand>
</feature>
<dbReference type="FunFam" id="1.10.510.10:FF:000047">
    <property type="entry name" value="Rho-associated protein kinase 1"/>
    <property type="match status" value="1"/>
</dbReference>
<keyword evidence="15" id="KW-0862">Zinc</keyword>
<name>A0A336KGP0_CULSO</name>
<evidence type="ECO:0000313" key="30">
    <source>
        <dbReference type="EMBL" id="SSX03102.1"/>
    </source>
</evidence>
<feature type="domain" description="PH" evidence="25">
    <location>
        <begin position="1215"/>
        <end position="1420"/>
    </location>
</feature>
<dbReference type="SMART" id="SM00233">
    <property type="entry name" value="PH"/>
    <property type="match status" value="1"/>
</dbReference>
<dbReference type="GO" id="GO:0031267">
    <property type="term" value="F:small GTPase binding"/>
    <property type="evidence" value="ECO:0007669"/>
    <property type="project" value="InterPro"/>
</dbReference>
<reference evidence="31" key="2">
    <citation type="submission" date="2018-07" db="EMBL/GenBank/DDBJ databases">
        <authorList>
            <person name="Quirk P.G."/>
            <person name="Krulwich T.A."/>
        </authorList>
    </citation>
    <scope>NUCLEOTIDE SEQUENCE</scope>
</reference>
<dbReference type="Pfam" id="PF08912">
    <property type="entry name" value="Rho_Binding"/>
    <property type="match status" value="1"/>
</dbReference>
<feature type="compositionally biased region" description="Polar residues" evidence="24">
    <location>
        <begin position="1118"/>
        <end position="1131"/>
    </location>
</feature>
<dbReference type="SUPFAM" id="SSF56112">
    <property type="entry name" value="Protein kinase-like (PK-like)"/>
    <property type="match status" value="1"/>
</dbReference>
<evidence type="ECO:0000256" key="11">
    <source>
        <dbReference type="ARBA" id="ARBA00022723"/>
    </source>
</evidence>
<dbReference type="PANTHER" id="PTHR22988:SF73">
    <property type="entry name" value="RHO-ASSOCIATED PROTEIN KINASE"/>
    <property type="match status" value="1"/>
</dbReference>
<evidence type="ECO:0000256" key="8">
    <source>
        <dbReference type="ARBA" id="ARBA00022527"/>
    </source>
</evidence>
<evidence type="ECO:0000256" key="3">
    <source>
        <dbReference type="ARBA" id="ARBA00004245"/>
    </source>
</evidence>
<evidence type="ECO:0000259" key="26">
    <source>
        <dbReference type="PROSITE" id="PS50011"/>
    </source>
</evidence>
<evidence type="ECO:0000256" key="19">
    <source>
        <dbReference type="ARBA" id="ARBA00023136"/>
    </source>
</evidence>
<evidence type="ECO:0000256" key="12">
    <source>
        <dbReference type="ARBA" id="ARBA00022741"/>
    </source>
</evidence>
<dbReference type="InterPro" id="IPR015008">
    <property type="entry name" value="ROCK_Rho-bd_dom"/>
</dbReference>
<dbReference type="GO" id="GO:0000281">
    <property type="term" value="P:mitotic cytokinesis"/>
    <property type="evidence" value="ECO:0007669"/>
    <property type="project" value="TreeGrafter"/>
</dbReference>
<dbReference type="GO" id="GO:0007266">
    <property type="term" value="P:Rho protein signal transduction"/>
    <property type="evidence" value="ECO:0007669"/>
    <property type="project" value="UniProtKB-UniRule"/>
</dbReference>
<dbReference type="Gene3D" id="1.20.5.340">
    <property type="match status" value="1"/>
</dbReference>
<evidence type="ECO:0000256" key="21">
    <source>
        <dbReference type="PROSITE-ProRule" id="PRU01206"/>
    </source>
</evidence>
<evidence type="ECO:0000256" key="4">
    <source>
        <dbReference type="ARBA" id="ARBA00009903"/>
    </source>
</evidence>
<keyword evidence="13" id="KW-0863">Zinc-finger</keyword>
<protein>
    <recommendedName>
        <fullName evidence="5">non-specific serine/threonine protein kinase</fullName>
        <ecNumber evidence="5">2.7.11.1</ecNumber>
    </recommendedName>
</protein>
<dbReference type="SMART" id="SM00109">
    <property type="entry name" value="C1"/>
    <property type="match status" value="1"/>
</dbReference>
<evidence type="ECO:0000256" key="18">
    <source>
        <dbReference type="ARBA" id="ARBA00023054"/>
    </source>
</evidence>
<feature type="coiled-coil region" evidence="23">
    <location>
        <begin position="543"/>
        <end position="787"/>
    </location>
</feature>